<keyword evidence="2" id="KW-1185">Reference proteome</keyword>
<reference evidence="1 2" key="1">
    <citation type="journal article" date="2014" name="PLoS ONE">
        <title>De novo Genome Assembly of the Fungal Plant Pathogen Pyrenophora semeniperda.</title>
        <authorList>
            <person name="Soliai M.M."/>
            <person name="Meyer S.E."/>
            <person name="Udall J.A."/>
            <person name="Elzinga D.E."/>
            <person name="Hermansen R.A."/>
            <person name="Bodily P.M."/>
            <person name="Hart A.A."/>
            <person name="Coleman C.E."/>
        </authorList>
    </citation>
    <scope>NUCLEOTIDE SEQUENCE [LARGE SCALE GENOMIC DNA]</scope>
    <source>
        <strain evidence="1 2">CCB06</strain>
        <tissue evidence="1">Mycelium</tissue>
    </source>
</reference>
<dbReference type="Proteomes" id="UP000265663">
    <property type="component" value="Unassembled WGS sequence"/>
</dbReference>
<name>A0A3M7M4T2_9PLEO</name>
<accession>A0A3M7M4T2</accession>
<dbReference type="EMBL" id="KE747818">
    <property type="protein sequence ID" value="RMZ69400.1"/>
    <property type="molecule type" value="Genomic_DNA"/>
</dbReference>
<proteinExistence type="predicted"/>
<evidence type="ECO:0000313" key="2">
    <source>
        <dbReference type="Proteomes" id="UP000265663"/>
    </source>
</evidence>
<organism evidence="1 2">
    <name type="scientific">Pyrenophora seminiperda CCB06</name>
    <dbReference type="NCBI Taxonomy" id="1302712"/>
    <lineage>
        <taxon>Eukaryota</taxon>
        <taxon>Fungi</taxon>
        <taxon>Dikarya</taxon>
        <taxon>Ascomycota</taxon>
        <taxon>Pezizomycotina</taxon>
        <taxon>Dothideomycetes</taxon>
        <taxon>Pleosporomycetidae</taxon>
        <taxon>Pleosporales</taxon>
        <taxon>Pleosporineae</taxon>
        <taxon>Pleosporaceae</taxon>
        <taxon>Pyrenophora</taxon>
    </lineage>
</organism>
<protein>
    <submittedName>
        <fullName evidence="1">Uncharacterized protein</fullName>
    </submittedName>
</protein>
<evidence type="ECO:0000313" key="1">
    <source>
        <dbReference type="EMBL" id="RMZ69400.1"/>
    </source>
</evidence>
<dbReference type="AlphaFoldDB" id="A0A3M7M4T2"/>
<sequence>MNTNMIRSNVHMDGSSMNMCMSGYKSPSHASGKYLIHSLVLDYAFPTSYMVISTKSDFRYSRERSSKVKVSWPFAPLTGIAHAGLSRCVVSFKLTCTLGNLQMGLGWIVASSLTVGPGHRYRSRHQRHFRALWQIGESLRTFAYLWRAVSQALGVGSGEKRESWQNPRWAASHVHIVLLPLGRSSCGSLPQFHFLQLYLHNYCTGKSRSSTKGSTAFNSYFTLSSYFQVTGGCVAPPKLGYVADKQQQHITVMPAHLPLSLSGDSGSSNRTCLRVDEEYRQACGILLQLSLCYYHFVEALYHPKSSALVVYTSTLFCDPLDIFTSKLDFPAVFFGAAAMVARQKNHSTYRSINAADRCLPHNSYLADFAHPDPSHKKQSSDVRKYCGVARRKDTNLPSRSHVILAKLLTSSFTSYILHLRNGLYRFFNLIFELSIASSGVCRCLKCCHPDPLRLGTHTIHKPPWRCRPCVLFLEYDMRLPGIFDDFLVTLRMLQALRCLQDVAFILIRYTTYHSFSA</sequence>
<gene>
    <name evidence="1" type="ORF">GMOD_00006199</name>
</gene>